<sequence>MKLKLMRNYFLLLFFIGIGSSIQAQETAMNASEIAAFKEKVIASAKTTKTIKTDFVQYKHLDFLADDVKTSGKMVFKAPNLVKWEYTNPYQYSVIFKEDQLLINDGGTKSKVDIGNSKLFKKLNQLIVNSVKGNMFNDADFTVSFFKSPKYNKAVFIPKDKKIAGYIASFELLFNKDDAQVYEVKMVEPSQDFTRIVFSNRTLNSTINDSVFSN</sequence>
<keyword evidence="4" id="KW-1185">Reference proteome</keyword>
<dbReference type="SUPFAM" id="SSF89392">
    <property type="entry name" value="Prokaryotic lipoproteins and lipoprotein localization factors"/>
    <property type="match status" value="1"/>
</dbReference>
<dbReference type="Pfam" id="PF03548">
    <property type="entry name" value="LolA"/>
    <property type="match status" value="1"/>
</dbReference>
<evidence type="ECO:0000313" key="4">
    <source>
        <dbReference type="Proteomes" id="UP000033497"/>
    </source>
</evidence>
<feature type="signal peptide" evidence="2">
    <location>
        <begin position="1"/>
        <end position="24"/>
    </location>
</feature>
<comment type="caution">
    <text evidence="3">The sequence shown here is derived from an EMBL/GenBank/DDBJ whole genome shotgun (WGS) entry which is preliminary data.</text>
</comment>
<organism evidence="3 4">
    <name type="scientific">Aequorivita vladivostokensis</name>
    <dbReference type="NCBI Taxonomy" id="171194"/>
    <lineage>
        <taxon>Bacteria</taxon>
        <taxon>Pseudomonadati</taxon>
        <taxon>Bacteroidota</taxon>
        <taxon>Flavobacteriia</taxon>
        <taxon>Flavobacteriales</taxon>
        <taxon>Flavobacteriaceae</taxon>
        <taxon>Aequorivita</taxon>
    </lineage>
</organism>
<feature type="chain" id="PRO_5047525940" evidence="2">
    <location>
        <begin position="25"/>
        <end position="214"/>
    </location>
</feature>
<dbReference type="Gene3D" id="2.50.20.10">
    <property type="entry name" value="Lipoprotein localisation LolA/LolB/LppX"/>
    <property type="match status" value="1"/>
</dbReference>
<dbReference type="CDD" id="cd16325">
    <property type="entry name" value="LolA"/>
    <property type="match status" value="1"/>
</dbReference>
<dbReference type="EMBL" id="JSVU01000001">
    <property type="protein sequence ID" value="KJJ39754.1"/>
    <property type="molecule type" value="Genomic_DNA"/>
</dbReference>
<protein>
    <submittedName>
        <fullName evidence="3">Cell envelope biogenesis protein LolA</fullName>
    </submittedName>
</protein>
<gene>
    <name evidence="3" type="ORF">MB09_00840</name>
</gene>
<evidence type="ECO:0000256" key="2">
    <source>
        <dbReference type="SAM" id="SignalP"/>
    </source>
</evidence>
<evidence type="ECO:0000256" key="1">
    <source>
        <dbReference type="ARBA" id="ARBA00022729"/>
    </source>
</evidence>
<evidence type="ECO:0000313" key="3">
    <source>
        <dbReference type="EMBL" id="KJJ39754.1"/>
    </source>
</evidence>
<keyword evidence="1 2" id="KW-0732">Signal</keyword>
<dbReference type="InterPro" id="IPR004564">
    <property type="entry name" value="OM_lipoprot_carrier_LolA-like"/>
</dbReference>
<reference evidence="3 4" key="1">
    <citation type="submission" date="2014-10" db="EMBL/GenBank/DDBJ databases">
        <title>Genome sequencing of Vitellibacter vladivostokensis KMM 3516.</title>
        <authorList>
            <person name="Thevarajoo S."/>
            <person name="Selvaratnam C."/>
            <person name="Goh K.M."/>
            <person name="Chong C.S."/>
        </authorList>
    </citation>
    <scope>NUCLEOTIDE SEQUENCE [LARGE SCALE GENOMIC DNA]</scope>
    <source>
        <strain evidence="3 4">KMM 3516</strain>
    </source>
</reference>
<dbReference type="PANTHER" id="PTHR35869:SF1">
    <property type="entry name" value="OUTER-MEMBRANE LIPOPROTEIN CARRIER PROTEIN"/>
    <property type="match status" value="1"/>
</dbReference>
<dbReference type="Proteomes" id="UP000033497">
    <property type="component" value="Unassembled WGS sequence"/>
</dbReference>
<dbReference type="InterPro" id="IPR029046">
    <property type="entry name" value="LolA/LolB/LppX"/>
</dbReference>
<name>A0ABR5DLV8_9FLAO</name>
<accession>A0ABR5DLV8</accession>
<dbReference type="PANTHER" id="PTHR35869">
    <property type="entry name" value="OUTER-MEMBRANE LIPOPROTEIN CARRIER PROTEIN"/>
    <property type="match status" value="1"/>
</dbReference>
<proteinExistence type="predicted"/>